<comment type="similarity">
    <text evidence="2">Belongs to the outer membrane factor (OMF) (TC 1.B.17) family.</text>
</comment>
<evidence type="ECO:0000313" key="10">
    <source>
        <dbReference type="Proteomes" id="UP000239002"/>
    </source>
</evidence>
<evidence type="ECO:0000256" key="8">
    <source>
        <dbReference type="SAM" id="SignalP"/>
    </source>
</evidence>
<dbReference type="PANTHER" id="PTHR30026">
    <property type="entry name" value="OUTER MEMBRANE PROTEIN TOLC"/>
    <property type="match status" value="1"/>
</dbReference>
<dbReference type="SUPFAM" id="SSF56954">
    <property type="entry name" value="Outer membrane efflux proteins (OEP)"/>
    <property type="match status" value="1"/>
</dbReference>
<dbReference type="AlphaFoldDB" id="A0A2S6IRI0"/>
<dbReference type="RefSeq" id="WP_104514353.1">
    <property type="nucleotide sequence ID" value="NZ_MQVW01000027.1"/>
</dbReference>
<evidence type="ECO:0000256" key="1">
    <source>
        <dbReference type="ARBA" id="ARBA00004442"/>
    </source>
</evidence>
<comment type="caution">
    <text evidence="9">The sequence shown here is derived from an EMBL/GenBank/DDBJ whole genome shotgun (WGS) entry which is preliminary data.</text>
</comment>
<keyword evidence="4" id="KW-1134">Transmembrane beta strand</keyword>
<keyword evidence="8" id="KW-0732">Signal</keyword>
<dbReference type="InterPro" id="IPR003423">
    <property type="entry name" value="OMP_efflux"/>
</dbReference>
<evidence type="ECO:0000256" key="5">
    <source>
        <dbReference type="ARBA" id="ARBA00022692"/>
    </source>
</evidence>
<accession>A0A2S6IRI0</accession>
<keyword evidence="10" id="KW-1185">Reference proteome</keyword>
<evidence type="ECO:0000256" key="3">
    <source>
        <dbReference type="ARBA" id="ARBA00022448"/>
    </source>
</evidence>
<dbReference type="PANTHER" id="PTHR30026:SF20">
    <property type="entry name" value="OUTER MEMBRANE PROTEIN TOLC"/>
    <property type="match status" value="1"/>
</dbReference>
<keyword evidence="6" id="KW-0472">Membrane</keyword>
<dbReference type="GO" id="GO:0009279">
    <property type="term" value="C:cell outer membrane"/>
    <property type="evidence" value="ECO:0007669"/>
    <property type="project" value="UniProtKB-SubCell"/>
</dbReference>
<organism evidence="9 10">
    <name type="scientific">Nonlabens xylanidelens</name>
    <dbReference type="NCBI Taxonomy" id="191564"/>
    <lineage>
        <taxon>Bacteria</taxon>
        <taxon>Pseudomonadati</taxon>
        <taxon>Bacteroidota</taxon>
        <taxon>Flavobacteriia</taxon>
        <taxon>Flavobacteriales</taxon>
        <taxon>Flavobacteriaceae</taxon>
        <taxon>Nonlabens</taxon>
    </lineage>
</organism>
<name>A0A2S6IRI0_9FLAO</name>
<sequence>MKKLIICSIVLLSFAFAKAQSTKIWTLQECVQYAIENNIDIKQADLNTEVAKLDKKDALGSFLPSLNASASNSWNTGLTQNITTGVLQTQTTRNSSYGITSGVTLFDGWANVYRLQRAKMNILAREYNSELIEDNTLLNVANSYLNVLFNKENLKRLETQHILTKAQIDRTSQLVEAGSLPRGDLLEIAATYANEEQQIIAATNSIVNSRIALAQILNLDDFTNFDVQDPNLTDPNGFVLDKAVTDIYENARSKRFEVKIAEQNTLLAEQDYKIAKSAVLPRLSAFFNYNTRESGQGNFNSFLDPNAPTRQIGIVEGTNQSVVAPNFTSTVGNPDPFFDQLSRNDGISYGLSLSVPIFNGWSVSNNIARSKINVESNKLTEDQTKLTLKRNIYQAYNDAKGSKAAYESASSALEAREQAFEYARERYNVGLMNAFDFNQAQTALTNAQSSLLSNKYDYIFKLKVLELFNGIAPEELKL</sequence>
<evidence type="ECO:0000256" key="4">
    <source>
        <dbReference type="ARBA" id="ARBA00022452"/>
    </source>
</evidence>
<dbReference type="GO" id="GO:0015288">
    <property type="term" value="F:porin activity"/>
    <property type="evidence" value="ECO:0007669"/>
    <property type="project" value="TreeGrafter"/>
</dbReference>
<dbReference type="Pfam" id="PF02321">
    <property type="entry name" value="OEP"/>
    <property type="match status" value="2"/>
</dbReference>
<gene>
    <name evidence="9" type="ORF">LY01_00643</name>
</gene>
<dbReference type="Gene3D" id="1.20.1600.10">
    <property type="entry name" value="Outer membrane efflux proteins (OEP)"/>
    <property type="match status" value="1"/>
</dbReference>
<dbReference type="InterPro" id="IPR051906">
    <property type="entry name" value="TolC-like"/>
</dbReference>
<evidence type="ECO:0000256" key="6">
    <source>
        <dbReference type="ARBA" id="ARBA00023136"/>
    </source>
</evidence>
<protein>
    <submittedName>
        <fullName evidence="9">Outer membrane protein</fullName>
    </submittedName>
</protein>
<evidence type="ECO:0000256" key="2">
    <source>
        <dbReference type="ARBA" id="ARBA00007613"/>
    </source>
</evidence>
<keyword evidence="5" id="KW-0812">Transmembrane</keyword>
<keyword evidence="3" id="KW-0813">Transport</keyword>
<feature type="chain" id="PRO_5015465857" evidence="8">
    <location>
        <begin position="20"/>
        <end position="478"/>
    </location>
</feature>
<dbReference type="GO" id="GO:1990281">
    <property type="term" value="C:efflux pump complex"/>
    <property type="evidence" value="ECO:0007669"/>
    <property type="project" value="TreeGrafter"/>
</dbReference>
<dbReference type="Proteomes" id="UP000239002">
    <property type="component" value="Unassembled WGS sequence"/>
</dbReference>
<evidence type="ECO:0000313" key="9">
    <source>
        <dbReference type="EMBL" id="PPK96818.1"/>
    </source>
</evidence>
<feature type="signal peptide" evidence="8">
    <location>
        <begin position="1"/>
        <end position="19"/>
    </location>
</feature>
<comment type="subcellular location">
    <subcellularLocation>
        <location evidence="1">Cell outer membrane</location>
    </subcellularLocation>
</comment>
<keyword evidence="7" id="KW-0998">Cell outer membrane</keyword>
<dbReference type="GO" id="GO:0015562">
    <property type="term" value="F:efflux transmembrane transporter activity"/>
    <property type="evidence" value="ECO:0007669"/>
    <property type="project" value="InterPro"/>
</dbReference>
<reference evidence="9 10" key="1">
    <citation type="submission" date="2018-02" db="EMBL/GenBank/DDBJ databases">
        <title>Genomic Encyclopedia of Archaeal and Bacterial Type Strains, Phase II (KMG-II): from individual species to whole genera.</title>
        <authorList>
            <person name="Goeker M."/>
        </authorList>
    </citation>
    <scope>NUCLEOTIDE SEQUENCE [LARGE SCALE GENOMIC DNA]</scope>
    <source>
        <strain evidence="9 10">DSM 16809</strain>
    </source>
</reference>
<evidence type="ECO:0000256" key="7">
    <source>
        <dbReference type="ARBA" id="ARBA00023237"/>
    </source>
</evidence>
<proteinExistence type="inferred from homology"/>
<dbReference type="OrthoDB" id="9811587at2"/>
<dbReference type="EMBL" id="PTJE01000001">
    <property type="protein sequence ID" value="PPK96818.1"/>
    <property type="molecule type" value="Genomic_DNA"/>
</dbReference>